<evidence type="ECO:0000256" key="1">
    <source>
        <dbReference type="SAM" id="Phobius"/>
    </source>
</evidence>
<dbReference type="eggNOG" id="ENOG502TMSX">
    <property type="taxonomic scope" value="Eukaryota"/>
</dbReference>
<keyword evidence="1" id="KW-0472">Membrane</keyword>
<dbReference type="InParanoid" id="F0V7K9"/>
<sequence>MTQRGALGNAADAGVATAEAGKSVVAPRDSPEGTVGPRDAGAAEILQTSLDVSVVSDSFHGQKVALVRSAGTGCLAAVLSSALFVLWKRQPPSCGWGWHAAAGGGGAAFGWWYSRWKQRVQEQGLARLRKVAGSGTAFMALDSLAPPLPPDAFTEAGERAADELLKQNRSRRGSSGQKLELAYFLVNQRLECRNAFEGYQFGNRK</sequence>
<dbReference type="RefSeq" id="XP_003879735.1">
    <property type="nucleotide sequence ID" value="XM_003879686.1"/>
</dbReference>
<reference evidence="2" key="1">
    <citation type="submission" date="2011-02" db="EMBL/GenBank/DDBJ databases">
        <authorList>
            <person name="Aslett M."/>
        </authorList>
    </citation>
    <scope>NUCLEOTIDE SEQUENCE</scope>
    <source>
        <strain evidence="2">Liverpool</strain>
    </source>
</reference>
<feature type="transmembrane region" description="Helical" evidence="1">
    <location>
        <begin position="65"/>
        <end position="84"/>
    </location>
</feature>
<reference evidence="2" key="2">
    <citation type="submission" date="2011-03" db="EMBL/GenBank/DDBJ databases">
        <title>Comparative genomics and transcriptomics of Neospora caninum and Toxoplasma gondii.</title>
        <authorList>
            <person name="Reid A.J."/>
            <person name="Sohal A."/>
            <person name="Harris D."/>
            <person name="Quail M."/>
            <person name="Sanders M."/>
            <person name="Berriman M."/>
            <person name="Wastling J.M."/>
            <person name="Pain A."/>
        </authorList>
    </citation>
    <scope>NUCLEOTIDE SEQUENCE</scope>
    <source>
        <strain evidence="2">Liverpool</strain>
    </source>
</reference>
<protein>
    <recommendedName>
        <fullName evidence="5">Transmembrane protein</fullName>
    </recommendedName>
</protein>
<keyword evidence="4" id="KW-1185">Reference proteome</keyword>
<organism evidence="2 4">
    <name type="scientific">Neospora caninum (strain Liverpool)</name>
    <dbReference type="NCBI Taxonomy" id="572307"/>
    <lineage>
        <taxon>Eukaryota</taxon>
        <taxon>Sar</taxon>
        <taxon>Alveolata</taxon>
        <taxon>Apicomplexa</taxon>
        <taxon>Conoidasida</taxon>
        <taxon>Coccidia</taxon>
        <taxon>Eucoccidiorida</taxon>
        <taxon>Eimeriorina</taxon>
        <taxon>Sarcocystidae</taxon>
        <taxon>Neospora</taxon>
    </lineage>
</organism>
<dbReference type="OrthoDB" id="10333986at2759"/>
<name>F0V7K9_NEOCL</name>
<evidence type="ECO:0008006" key="5">
    <source>
        <dbReference type="Google" id="ProtNLM"/>
    </source>
</evidence>
<dbReference type="VEuPathDB" id="ToxoDB:NCLIV_001880"/>
<evidence type="ECO:0000313" key="2">
    <source>
        <dbReference type="EMBL" id="CBZ49700.1"/>
    </source>
</evidence>
<dbReference type="EMBL" id="FR823380">
    <property type="protein sequence ID" value="CBZ49700.1"/>
    <property type="molecule type" value="Genomic_DNA"/>
</dbReference>
<feature type="transmembrane region" description="Helical" evidence="1">
    <location>
        <begin position="96"/>
        <end position="113"/>
    </location>
</feature>
<evidence type="ECO:0000313" key="3">
    <source>
        <dbReference type="EMBL" id="CEL64285.1"/>
    </source>
</evidence>
<dbReference type="GeneID" id="13440577"/>
<proteinExistence type="predicted"/>
<gene>
    <name evidence="3" type="ORF">BN1204_001880</name>
    <name evidence="2" type="ORF">NCLIV_001880</name>
</gene>
<dbReference type="Proteomes" id="UP000007494">
    <property type="component" value="Chromosome Ia"/>
</dbReference>
<dbReference type="EMBL" id="LN714474">
    <property type="protein sequence ID" value="CEL64285.1"/>
    <property type="molecule type" value="Genomic_DNA"/>
</dbReference>
<dbReference type="AlphaFoldDB" id="F0V7K9"/>
<keyword evidence="1" id="KW-0812">Transmembrane</keyword>
<evidence type="ECO:0000313" key="4">
    <source>
        <dbReference type="Proteomes" id="UP000007494"/>
    </source>
</evidence>
<reference evidence="4" key="3">
    <citation type="journal article" date="2012" name="PLoS Pathog.">
        <title>Comparative genomics of the apicomplexan parasites Toxoplasma gondii and Neospora caninum: Coccidia differing in host range and transmission strategy.</title>
        <authorList>
            <person name="Reid A.J."/>
            <person name="Vermont S.J."/>
            <person name="Cotton J.A."/>
            <person name="Harris D."/>
            <person name="Hill-Cawthorne G.A."/>
            <person name="Konen-Waisman S."/>
            <person name="Latham S.M."/>
            <person name="Mourier T."/>
            <person name="Norton R."/>
            <person name="Quail M.A."/>
            <person name="Sanders M."/>
            <person name="Shanmugam D."/>
            <person name="Sohal A."/>
            <person name="Wasmuth J.D."/>
            <person name="Brunk B."/>
            <person name="Grigg M.E."/>
            <person name="Howard J.C."/>
            <person name="Parkinson J."/>
            <person name="Roos D.S."/>
            <person name="Trees A.J."/>
            <person name="Berriman M."/>
            <person name="Pain A."/>
            <person name="Wastling J.M."/>
        </authorList>
    </citation>
    <scope>NUCLEOTIDE SEQUENCE [LARGE SCALE GENOMIC DNA]</scope>
    <source>
        <strain evidence="4">Liverpool</strain>
    </source>
</reference>
<reference evidence="3" key="4">
    <citation type="journal article" date="2015" name="PLoS ONE">
        <title>Comprehensive Evaluation of Toxoplasma gondii VEG and Neospora caninum LIV Genomes with Tachyzoite Stage Transcriptome and Proteome Defines Novel Transcript Features.</title>
        <authorList>
            <person name="Ramaprasad A."/>
            <person name="Mourier T."/>
            <person name="Naeem R."/>
            <person name="Malas T.B."/>
            <person name="Moussa E."/>
            <person name="Panigrahi A."/>
            <person name="Vermont S.J."/>
            <person name="Otto T.D."/>
            <person name="Wastling J."/>
            <person name="Pain A."/>
        </authorList>
    </citation>
    <scope>NUCLEOTIDE SEQUENCE</scope>
    <source>
        <strain evidence="3">Liverpool</strain>
    </source>
</reference>
<keyword evidence="1" id="KW-1133">Transmembrane helix</keyword>
<accession>F0V7K9</accession>